<dbReference type="InterPro" id="IPR004195">
    <property type="entry name" value="Head_decoration_D"/>
</dbReference>
<dbReference type="Proteomes" id="UP000295985">
    <property type="component" value="Unassembled WGS sequence"/>
</dbReference>
<evidence type="ECO:0000313" key="1">
    <source>
        <dbReference type="EMBL" id="PWC19054.1"/>
    </source>
</evidence>
<name>A0A2U1UBV9_9GAMM</name>
<dbReference type="AlphaFoldDB" id="A0A2U1UBV9"/>
<dbReference type="OrthoDB" id="7032972at2"/>
<evidence type="ECO:0000313" key="2">
    <source>
        <dbReference type="EMBL" id="QCR04450.1"/>
    </source>
</evidence>
<protein>
    <submittedName>
        <fullName evidence="1">Head decoration protein</fullName>
    </submittedName>
</protein>
<sequence>MSTLNEYGQNAWGPLYRQDTFIPDQLIAGPLQLVTDTVTILTGESASYKRGTVLGRITASGKYTLSLPVATDGSEDPVAILVDDADATAADVTADVYLMGEFNATRITYNDSWVLADLKAALRPHSIFLKDVIEAPVTVATE</sequence>
<reference evidence="1 3" key="1">
    <citation type="submission" date="2018-04" db="EMBL/GenBank/DDBJ databases">
        <title>Brenneria corticis sp.nov.</title>
        <authorList>
            <person name="Li Y."/>
        </authorList>
    </citation>
    <scope>NUCLEOTIDE SEQUENCE [LARGE SCALE GENOMIC DNA]</scope>
    <source>
        <strain evidence="1 3">LMG 2694</strain>
    </source>
</reference>
<dbReference type="Proteomes" id="UP000303847">
    <property type="component" value="Chromosome"/>
</dbReference>
<dbReference type="EMBL" id="CP034036">
    <property type="protein sequence ID" value="QCR04450.1"/>
    <property type="molecule type" value="Genomic_DNA"/>
</dbReference>
<dbReference type="EMBL" id="QDKK01000059">
    <property type="protein sequence ID" value="PWC19054.1"/>
    <property type="molecule type" value="Genomic_DNA"/>
</dbReference>
<dbReference type="RefSeq" id="WP_009112620.1">
    <property type="nucleotide sequence ID" value="NZ_CP034036.1"/>
</dbReference>
<dbReference type="Pfam" id="PF02924">
    <property type="entry name" value="HDPD"/>
    <property type="match status" value="1"/>
</dbReference>
<accession>A0A2U1UBV9</accession>
<organism evidence="1 3">
    <name type="scientific">Brenneria nigrifluens DSM 30175 = ATCC 13028</name>
    <dbReference type="NCBI Taxonomy" id="1121120"/>
    <lineage>
        <taxon>Bacteria</taxon>
        <taxon>Pseudomonadati</taxon>
        <taxon>Pseudomonadota</taxon>
        <taxon>Gammaproteobacteria</taxon>
        <taxon>Enterobacterales</taxon>
        <taxon>Pectobacteriaceae</taxon>
        <taxon>Brenneria</taxon>
    </lineage>
</organism>
<gene>
    <name evidence="1" type="ORF">DDT54_22595</name>
    <name evidence="2" type="ORF">EH206_09855</name>
</gene>
<evidence type="ECO:0000313" key="3">
    <source>
        <dbReference type="Proteomes" id="UP000295985"/>
    </source>
</evidence>
<proteinExistence type="predicted"/>
<evidence type="ECO:0000313" key="4">
    <source>
        <dbReference type="Proteomes" id="UP000303847"/>
    </source>
</evidence>
<dbReference type="Gene3D" id="2.40.300.10">
    <property type="entry name" value="Head decoration protein D"/>
    <property type="match status" value="1"/>
</dbReference>
<keyword evidence="4" id="KW-1185">Reference proteome</keyword>
<reference evidence="2 4" key="2">
    <citation type="submission" date="2018-11" db="EMBL/GenBank/DDBJ databases">
        <title>Genome sequences of Brenneria nigrifluens and Brenneria rubrifaciens.</title>
        <authorList>
            <person name="Poret-Peterson A.T."/>
            <person name="McClean A.E."/>
            <person name="Kluepfel D.A."/>
        </authorList>
    </citation>
    <scope>NUCLEOTIDE SEQUENCE [LARGE SCALE GENOMIC DNA]</scope>
    <source>
        <strain evidence="2 4">ATCC 13028</strain>
    </source>
</reference>